<keyword evidence="7" id="KW-0833">Ubl conjugation pathway</keyword>
<dbReference type="InterPro" id="IPR001841">
    <property type="entry name" value="Znf_RING"/>
</dbReference>
<feature type="zinc finger region" description="C3H1-type" evidence="9">
    <location>
        <begin position="5"/>
        <end position="32"/>
    </location>
</feature>
<feature type="domain" description="C3H1-type" evidence="12">
    <location>
        <begin position="5"/>
        <end position="32"/>
    </location>
</feature>
<keyword evidence="15" id="KW-1185">Reference proteome</keyword>
<dbReference type="PROSITE" id="PS50089">
    <property type="entry name" value="ZF_RING_2"/>
    <property type="match status" value="1"/>
</dbReference>
<dbReference type="GO" id="GO:0016567">
    <property type="term" value="P:protein ubiquitination"/>
    <property type="evidence" value="ECO:0007669"/>
    <property type="project" value="InterPro"/>
</dbReference>
<feature type="compositionally biased region" description="Basic and acidic residues" evidence="10">
    <location>
        <begin position="1040"/>
        <end position="1055"/>
    </location>
</feature>
<dbReference type="PANTHER" id="PTHR11685">
    <property type="entry name" value="RBR FAMILY RING FINGER AND IBR DOMAIN-CONTAINING"/>
    <property type="match status" value="1"/>
</dbReference>
<name>A0A3N4M2M7_9PEZI</name>
<evidence type="ECO:0000256" key="4">
    <source>
        <dbReference type="ARBA" id="ARBA00022723"/>
    </source>
</evidence>
<dbReference type="PROSITE" id="PS50103">
    <property type="entry name" value="ZF_C3H1"/>
    <property type="match status" value="1"/>
</dbReference>
<evidence type="ECO:0000259" key="11">
    <source>
        <dbReference type="PROSITE" id="PS50089"/>
    </source>
</evidence>
<dbReference type="OrthoDB" id="10009520at2759"/>
<dbReference type="Pfam" id="PF22191">
    <property type="entry name" value="IBR_1"/>
    <property type="match status" value="1"/>
</dbReference>
<evidence type="ECO:0000256" key="5">
    <source>
        <dbReference type="ARBA" id="ARBA00022737"/>
    </source>
</evidence>
<dbReference type="CDD" id="cd00590">
    <property type="entry name" value="RRM_SF"/>
    <property type="match status" value="1"/>
</dbReference>
<evidence type="ECO:0000256" key="7">
    <source>
        <dbReference type="ARBA" id="ARBA00022786"/>
    </source>
</evidence>
<dbReference type="SMART" id="SM00647">
    <property type="entry name" value="IBR"/>
    <property type="match status" value="2"/>
</dbReference>
<dbReference type="SUPFAM" id="SSF54928">
    <property type="entry name" value="RNA-binding domain, RBD"/>
    <property type="match status" value="1"/>
</dbReference>
<dbReference type="SMART" id="SM00184">
    <property type="entry name" value="RING"/>
    <property type="match status" value="1"/>
</dbReference>
<dbReference type="CDD" id="cd20335">
    <property type="entry name" value="BRcat_RBR"/>
    <property type="match status" value="1"/>
</dbReference>
<evidence type="ECO:0000256" key="2">
    <source>
        <dbReference type="ARBA" id="ARBA00012251"/>
    </source>
</evidence>
<feature type="region of interest" description="Disordered" evidence="10">
    <location>
        <begin position="1036"/>
        <end position="1060"/>
    </location>
</feature>
<dbReference type="EC" id="2.3.2.31" evidence="2"/>
<dbReference type="CDD" id="cd16449">
    <property type="entry name" value="RING-HC"/>
    <property type="match status" value="1"/>
</dbReference>
<keyword evidence="8 9" id="KW-0862">Zinc</keyword>
<keyword evidence="6 9" id="KW-0863">Zinc-finger</keyword>
<feature type="region of interest" description="Disordered" evidence="10">
    <location>
        <begin position="46"/>
        <end position="174"/>
    </location>
</feature>
<proteinExistence type="predicted"/>
<sequence length="1066" mass="117482">MYSTSNRKQPCRFFLQKKCNRGNNCKWSHDLAGDINYSDTNFSTAPPTGNLAPGHGVYRSQSTDGGAGVGSVTTGEALLARPPFLPRPPQVPGRETGNRGGGSRGRGNRGRPTTKEKGKGPAHTGVQRNEDNYSDIGAPSAATYQPGNRGTFGDGRGRRGGTRGGFTGIRNNTEDVDTTKKWPWNVNNSQPATLPLEPTTNIRELSTTLEKILAGSMSVRIGPGFSIQSITPITVSSSSIVIENVPAGTPMDALQALVEPFKPSISPHAIRITPRGNSLRVIAHFDDTVAADEAVRALESAEFRGRALAVKALKPTGASEDVTKIECSWFPASVTAVLLMQTKEQAQELIRSCGTGPKGVPKIIRGRRVRAILQVERPRWGTLFPAVSLLNLDPMTAEEDIRVHFDDGIMCIELQQPKYQMSDFLTLRYIRRRFMVDSEEDLRVISGPSDARTRAIMTYASAADAIAAFTKVQGENDEMFTKMNFTYNLTYSASFHIPCDIWKVVKEEIRRLMVTEQERKQQTRGVVGGSNVKLNPGDGDEPARIKILDGRGGTAPILVHVNGGGRSAVARIKVAIQKLLRGRIICDEEGKPLWDPALRGPEGRRLVQLVTESDVHVHVDYRNRTVTMYGSPAIVDAGETILKEQYRLLLTMQHELSLGGHHSRMAFRGGIAAVKEHLGEDMVIVNHAARKIFVRCSPADVGQVRNLLYNPHPTSEGPWRPDSTSAKEEDNCPVCMEPAEPPLVKTSCGHTYCKTCITGFIKATINGRKFPISCFHSSGDGTTACDTPLSISIIQDVLSKADSDQLLEISFSVHVQARPNEYAYCPTPDCPTVYVVTPTGALFTCNQCLLGICTACKTAAHHGQTCAQYKTAIDIAAAGESQFQEWKRRAGVKSCPKCNADIEKNDGCNHMTCKCGAHLCWHCMKEFTAGTIYQHMRTECGGTWTQEVAPGNPAPPPVRHITPPLPPDPVRVFAARTRATLEQEQQRRTLGDVQRLRELQAQQQERERALLQRQQEIERQRRQIRREWEEAQAVQRVRRREAEEEEMRRRQEAAAKSKGGGFCVVM</sequence>
<dbReference type="Gene3D" id="3.30.40.10">
    <property type="entry name" value="Zinc/RING finger domain, C3HC4 (zinc finger)"/>
    <property type="match status" value="1"/>
</dbReference>
<evidence type="ECO:0000313" key="15">
    <source>
        <dbReference type="Proteomes" id="UP000267821"/>
    </source>
</evidence>
<evidence type="ECO:0000259" key="13">
    <source>
        <dbReference type="PROSITE" id="PS51873"/>
    </source>
</evidence>
<dbReference type="InterPro" id="IPR036855">
    <property type="entry name" value="Znf_CCCH_sf"/>
</dbReference>
<evidence type="ECO:0000256" key="6">
    <source>
        <dbReference type="ARBA" id="ARBA00022771"/>
    </source>
</evidence>
<evidence type="ECO:0000256" key="1">
    <source>
        <dbReference type="ARBA" id="ARBA00001798"/>
    </source>
</evidence>
<evidence type="ECO:0000256" key="3">
    <source>
        <dbReference type="ARBA" id="ARBA00022679"/>
    </source>
</evidence>
<evidence type="ECO:0000256" key="8">
    <source>
        <dbReference type="ARBA" id="ARBA00022833"/>
    </source>
</evidence>
<dbReference type="AlphaFoldDB" id="A0A3N4M2M7"/>
<dbReference type="Gene3D" id="1.20.120.1350">
    <property type="entry name" value="Pneumovirus matrix protein 2 (M2), zinc-binding domain"/>
    <property type="match status" value="1"/>
</dbReference>
<evidence type="ECO:0000313" key="14">
    <source>
        <dbReference type="EMBL" id="RPB29277.1"/>
    </source>
</evidence>
<evidence type="ECO:0000259" key="12">
    <source>
        <dbReference type="PROSITE" id="PS50103"/>
    </source>
</evidence>
<dbReference type="EMBL" id="ML121528">
    <property type="protein sequence ID" value="RPB29277.1"/>
    <property type="molecule type" value="Genomic_DNA"/>
</dbReference>
<dbReference type="GO" id="GO:0003676">
    <property type="term" value="F:nucleic acid binding"/>
    <property type="evidence" value="ECO:0007669"/>
    <property type="project" value="InterPro"/>
</dbReference>
<dbReference type="SUPFAM" id="SSF90229">
    <property type="entry name" value="CCCH zinc finger"/>
    <property type="match status" value="1"/>
</dbReference>
<dbReference type="InterPro" id="IPR031127">
    <property type="entry name" value="E3_UB_ligase_RBR"/>
</dbReference>
<dbReference type="Proteomes" id="UP000267821">
    <property type="component" value="Unassembled WGS sequence"/>
</dbReference>
<evidence type="ECO:0000256" key="9">
    <source>
        <dbReference type="PROSITE-ProRule" id="PRU00723"/>
    </source>
</evidence>
<dbReference type="Pfam" id="PF01485">
    <property type="entry name" value="IBR"/>
    <property type="match status" value="1"/>
</dbReference>
<evidence type="ECO:0000256" key="10">
    <source>
        <dbReference type="SAM" id="MobiDB-lite"/>
    </source>
</evidence>
<dbReference type="SMART" id="SM00356">
    <property type="entry name" value="ZnF_C3H1"/>
    <property type="match status" value="1"/>
</dbReference>
<dbReference type="InterPro" id="IPR000571">
    <property type="entry name" value="Znf_CCCH"/>
</dbReference>
<dbReference type="InterPro" id="IPR017907">
    <property type="entry name" value="Znf_RING_CS"/>
</dbReference>
<reference evidence="14 15" key="1">
    <citation type="journal article" date="2018" name="Nat. Ecol. Evol.">
        <title>Pezizomycetes genomes reveal the molecular basis of ectomycorrhizal truffle lifestyle.</title>
        <authorList>
            <person name="Murat C."/>
            <person name="Payen T."/>
            <person name="Noel B."/>
            <person name="Kuo A."/>
            <person name="Morin E."/>
            <person name="Chen J."/>
            <person name="Kohler A."/>
            <person name="Krizsan K."/>
            <person name="Balestrini R."/>
            <person name="Da Silva C."/>
            <person name="Montanini B."/>
            <person name="Hainaut M."/>
            <person name="Levati E."/>
            <person name="Barry K.W."/>
            <person name="Belfiori B."/>
            <person name="Cichocki N."/>
            <person name="Clum A."/>
            <person name="Dockter R.B."/>
            <person name="Fauchery L."/>
            <person name="Guy J."/>
            <person name="Iotti M."/>
            <person name="Le Tacon F."/>
            <person name="Lindquist E.A."/>
            <person name="Lipzen A."/>
            <person name="Malagnac F."/>
            <person name="Mello A."/>
            <person name="Molinier V."/>
            <person name="Miyauchi S."/>
            <person name="Poulain J."/>
            <person name="Riccioni C."/>
            <person name="Rubini A."/>
            <person name="Sitrit Y."/>
            <person name="Splivallo R."/>
            <person name="Traeger S."/>
            <person name="Wang M."/>
            <person name="Zifcakova L."/>
            <person name="Wipf D."/>
            <person name="Zambonelli A."/>
            <person name="Paolocci F."/>
            <person name="Nowrousian M."/>
            <person name="Ottonello S."/>
            <person name="Baldrian P."/>
            <person name="Spatafora J.W."/>
            <person name="Henrissat B."/>
            <person name="Nagy L.G."/>
            <person name="Aury J.M."/>
            <person name="Wincker P."/>
            <person name="Grigoriev I.V."/>
            <person name="Bonfante P."/>
            <person name="Martin F.M."/>
        </authorList>
    </citation>
    <scope>NUCLEOTIDE SEQUENCE [LARGE SCALE GENOMIC DNA]</scope>
    <source>
        <strain evidence="14 15">ATCC MYA-4762</strain>
    </source>
</reference>
<keyword evidence="3" id="KW-0808">Transferase</keyword>
<dbReference type="InterPro" id="IPR002867">
    <property type="entry name" value="IBR_dom"/>
</dbReference>
<dbReference type="SUPFAM" id="SSF57850">
    <property type="entry name" value="RING/U-box"/>
    <property type="match status" value="3"/>
</dbReference>
<comment type="catalytic activity">
    <reaction evidence="1">
        <text>[E2 ubiquitin-conjugating enzyme]-S-ubiquitinyl-L-cysteine + [acceptor protein]-L-lysine = [E2 ubiquitin-conjugating enzyme]-L-cysteine + [acceptor protein]-N(6)-ubiquitinyl-L-lysine.</text>
        <dbReference type="EC" id="2.3.2.31"/>
    </reaction>
</comment>
<protein>
    <recommendedName>
        <fullName evidence="2">RBR-type E3 ubiquitin transferase</fullName>
        <ecNumber evidence="2">2.3.2.31</ecNumber>
    </recommendedName>
</protein>
<dbReference type="GO" id="GO:0008270">
    <property type="term" value="F:zinc ion binding"/>
    <property type="evidence" value="ECO:0007669"/>
    <property type="project" value="UniProtKB-KW"/>
</dbReference>
<dbReference type="STRING" id="1051890.A0A3N4M2M7"/>
<feature type="domain" description="RING-type" evidence="11">
    <location>
        <begin position="732"/>
        <end position="774"/>
    </location>
</feature>
<keyword evidence="5" id="KW-0677">Repeat</keyword>
<dbReference type="Gene3D" id="1.20.120.1750">
    <property type="match status" value="1"/>
</dbReference>
<organism evidence="14 15">
    <name type="scientific">Terfezia boudieri ATCC MYA-4762</name>
    <dbReference type="NCBI Taxonomy" id="1051890"/>
    <lineage>
        <taxon>Eukaryota</taxon>
        <taxon>Fungi</taxon>
        <taxon>Dikarya</taxon>
        <taxon>Ascomycota</taxon>
        <taxon>Pezizomycotina</taxon>
        <taxon>Pezizomycetes</taxon>
        <taxon>Pezizales</taxon>
        <taxon>Pezizaceae</taxon>
        <taxon>Terfezia</taxon>
    </lineage>
</organism>
<dbReference type="InterPro" id="IPR044066">
    <property type="entry name" value="TRIAD_supradom"/>
</dbReference>
<accession>A0A3N4M2M7</accession>
<dbReference type="Pfam" id="PF13445">
    <property type="entry name" value="zf-RING_UBOX"/>
    <property type="match status" value="1"/>
</dbReference>
<dbReference type="PROSITE" id="PS00518">
    <property type="entry name" value="ZF_RING_1"/>
    <property type="match status" value="1"/>
</dbReference>
<dbReference type="InterPro" id="IPR013083">
    <property type="entry name" value="Znf_RING/FYVE/PHD"/>
</dbReference>
<feature type="domain" description="RING-type" evidence="13">
    <location>
        <begin position="728"/>
        <end position="948"/>
    </location>
</feature>
<dbReference type="InterPro" id="IPR035979">
    <property type="entry name" value="RBD_domain_sf"/>
</dbReference>
<dbReference type="GO" id="GO:0061630">
    <property type="term" value="F:ubiquitin protein ligase activity"/>
    <property type="evidence" value="ECO:0007669"/>
    <property type="project" value="UniProtKB-EC"/>
</dbReference>
<dbReference type="InParanoid" id="A0A3N4M2M7"/>
<keyword evidence="4 9" id="KW-0479">Metal-binding</keyword>
<dbReference type="InterPro" id="IPR027370">
    <property type="entry name" value="Znf-RING_euk"/>
</dbReference>
<gene>
    <name evidence="14" type="ORF">L211DRAFT_864813</name>
</gene>
<dbReference type="PROSITE" id="PS51873">
    <property type="entry name" value="TRIAD"/>
    <property type="match status" value="1"/>
</dbReference>